<keyword evidence="7 8" id="KW-0408">Iron</keyword>
<evidence type="ECO:0000256" key="6">
    <source>
        <dbReference type="ARBA" id="ARBA00023002"/>
    </source>
</evidence>
<keyword evidence="6 8" id="KW-0560">Oxidoreductase</keyword>
<keyword evidence="5 8" id="KW-0223">Dioxygenase</keyword>
<evidence type="ECO:0000256" key="7">
    <source>
        <dbReference type="ARBA" id="ARBA00023004"/>
    </source>
</evidence>
<reference evidence="10 11" key="1">
    <citation type="submission" date="2014-08" db="EMBL/GenBank/DDBJ databases">
        <authorList>
            <person name="Moulin Lionel"/>
        </authorList>
    </citation>
    <scope>NUCLEOTIDE SEQUENCE [LARGE SCALE GENOMIC DNA]</scope>
</reference>
<dbReference type="SUPFAM" id="SSF54593">
    <property type="entry name" value="Glyoxalase/Bleomycin resistance protein/Dihydroxybiphenyl dioxygenase"/>
    <property type="match status" value="1"/>
</dbReference>
<comment type="similarity">
    <text evidence="2 8">Belongs to the extradiol ring-cleavage dioxygenase family.</text>
</comment>
<evidence type="ECO:0000256" key="1">
    <source>
        <dbReference type="ARBA" id="ARBA00001954"/>
    </source>
</evidence>
<dbReference type="PROSITE" id="PS51819">
    <property type="entry name" value="VOC"/>
    <property type="match status" value="2"/>
</dbReference>
<dbReference type="Proteomes" id="UP000046373">
    <property type="component" value="Unassembled WGS sequence"/>
</dbReference>
<dbReference type="PANTHER" id="PTHR21366:SF14">
    <property type="entry name" value="GLYOXALASE DOMAIN-CONTAINING PROTEIN 5"/>
    <property type="match status" value="1"/>
</dbReference>
<evidence type="ECO:0000259" key="9">
    <source>
        <dbReference type="PROSITE" id="PS51819"/>
    </source>
</evidence>
<dbReference type="EMBL" id="CCNB01000012">
    <property type="protein sequence ID" value="CDX35331.1"/>
    <property type="molecule type" value="Genomic_DNA"/>
</dbReference>
<dbReference type="PROSITE" id="PS00082">
    <property type="entry name" value="EXTRADIOL_DIOXYGENAS"/>
    <property type="match status" value="1"/>
</dbReference>
<feature type="domain" description="VOC" evidence="9">
    <location>
        <begin position="6"/>
        <end position="117"/>
    </location>
</feature>
<evidence type="ECO:0000256" key="8">
    <source>
        <dbReference type="RuleBase" id="RU000683"/>
    </source>
</evidence>
<dbReference type="InterPro" id="IPR004360">
    <property type="entry name" value="Glyas_Fos-R_dOase_dom"/>
</dbReference>
<evidence type="ECO:0000256" key="3">
    <source>
        <dbReference type="ARBA" id="ARBA00022723"/>
    </source>
</evidence>
<proteinExistence type="inferred from homology"/>
<dbReference type="AlphaFoldDB" id="A0A090EV43"/>
<dbReference type="Gene3D" id="3.10.180.10">
    <property type="entry name" value="2,3-Dihydroxybiphenyl 1,2-Dioxygenase, domain 1"/>
    <property type="match status" value="2"/>
</dbReference>
<organism evidence="10 11">
    <name type="scientific">Mesorhizobium plurifarium</name>
    <dbReference type="NCBI Taxonomy" id="69974"/>
    <lineage>
        <taxon>Bacteria</taxon>
        <taxon>Pseudomonadati</taxon>
        <taxon>Pseudomonadota</taxon>
        <taxon>Alphaproteobacteria</taxon>
        <taxon>Hyphomicrobiales</taxon>
        <taxon>Phyllobacteriaceae</taxon>
        <taxon>Mesorhizobium</taxon>
    </lineage>
</organism>
<dbReference type="InterPro" id="IPR000486">
    <property type="entry name" value="Xdiol_ring_cleave_dOase_1/2"/>
</dbReference>
<evidence type="ECO:0000313" key="10">
    <source>
        <dbReference type="EMBL" id="CDX35331.1"/>
    </source>
</evidence>
<dbReference type="InterPro" id="IPR050383">
    <property type="entry name" value="GlyoxalaseI/FosfomycinResist"/>
</dbReference>
<dbReference type="CDD" id="cd08343">
    <property type="entry name" value="ED_TypeI_classII_C"/>
    <property type="match status" value="1"/>
</dbReference>
<evidence type="ECO:0000256" key="2">
    <source>
        <dbReference type="ARBA" id="ARBA00008784"/>
    </source>
</evidence>
<keyword evidence="3" id="KW-0479">Metal-binding</keyword>
<keyword evidence="4 8" id="KW-0058">Aromatic hydrocarbons catabolism</keyword>
<dbReference type="Pfam" id="PF00903">
    <property type="entry name" value="Glyoxalase"/>
    <property type="match status" value="2"/>
</dbReference>
<accession>A0A090EV43</accession>
<name>A0A090EV43_MESPL</name>
<evidence type="ECO:0000256" key="4">
    <source>
        <dbReference type="ARBA" id="ARBA00022797"/>
    </source>
</evidence>
<evidence type="ECO:0000313" key="11">
    <source>
        <dbReference type="Proteomes" id="UP000046373"/>
    </source>
</evidence>
<dbReference type="InterPro" id="IPR029068">
    <property type="entry name" value="Glyas_Bleomycin-R_OHBP_Dase"/>
</dbReference>
<dbReference type="InterPro" id="IPR037523">
    <property type="entry name" value="VOC_core"/>
</dbReference>
<protein>
    <submittedName>
        <fullName evidence="10">Glyoxalase/Bleomycin resistance protein</fullName>
    </submittedName>
</protein>
<dbReference type="GO" id="GO:0008198">
    <property type="term" value="F:ferrous iron binding"/>
    <property type="evidence" value="ECO:0007669"/>
    <property type="project" value="InterPro"/>
</dbReference>
<evidence type="ECO:0000256" key="5">
    <source>
        <dbReference type="ARBA" id="ARBA00022964"/>
    </source>
</evidence>
<comment type="cofactor">
    <cofactor evidence="1 8">
        <name>Fe(2+)</name>
        <dbReference type="ChEBI" id="CHEBI:29033"/>
    </cofactor>
</comment>
<sequence length="294" mass="33114">MVNVNRIVYAVFQTPNLQGQIDHYTKILGLTLVERDGKVAYLSTSGDHHSLVLREGSEARCEALGFQLPPTADIGEYENQIRAHGLKTERQADPQPSIKDAIVFYDPKGTRIETFVQAVPAGVDFQRCGISPNKLGHVAFNVTDVQGVVGFYRDVLGFKVSDWMGDFFAFMRCGPDHHTVNLVAGRNSKMHHIAFELRDWSHIRDACDWLARDRIPLVWGPVRHGIGHNISIYYRNPDGQIIELFCELDQVNEALGSFEPRPSHQDFPQKGKVWEDIQFAANMWGSGPPDGFLE</sequence>
<dbReference type="PANTHER" id="PTHR21366">
    <property type="entry name" value="GLYOXALASE FAMILY PROTEIN"/>
    <property type="match status" value="1"/>
</dbReference>
<feature type="domain" description="VOC" evidence="9">
    <location>
        <begin position="134"/>
        <end position="247"/>
    </location>
</feature>
<gene>
    <name evidence="10" type="ORF">MPLDJ20_20141</name>
</gene>
<dbReference type="GO" id="GO:0051213">
    <property type="term" value="F:dioxygenase activity"/>
    <property type="evidence" value="ECO:0007669"/>
    <property type="project" value="UniProtKB-KW"/>
</dbReference>